<keyword evidence="3" id="KW-1185">Reference proteome</keyword>
<evidence type="ECO:0000313" key="2">
    <source>
        <dbReference type="EMBL" id="OLP78968.1"/>
    </source>
</evidence>
<gene>
    <name evidence="2" type="ORF">AK812_SmicGene40802</name>
</gene>
<comment type="caution">
    <text evidence="2">The sequence shown here is derived from an EMBL/GenBank/DDBJ whole genome shotgun (WGS) entry which is preliminary data.</text>
</comment>
<evidence type="ECO:0000256" key="1">
    <source>
        <dbReference type="SAM" id="MobiDB-lite"/>
    </source>
</evidence>
<feature type="non-terminal residue" evidence="2">
    <location>
        <position position="725"/>
    </location>
</feature>
<dbReference type="AlphaFoldDB" id="A0A1Q9C7S6"/>
<feature type="compositionally biased region" description="Basic and acidic residues" evidence="1">
    <location>
        <begin position="655"/>
        <end position="664"/>
    </location>
</feature>
<sequence>MSESLVSGQKITRESAGISPRTPVSPNRSPGGQLPPLGAIGAGAGRTTPGVPPAETDAGASRRVDSGEQASGLSDRPTTPRTTAPTAIGEDALGLESREPSSRGSVGSPSALWKVPPVRLGPPQPFRPAARGHFHREPGGLSMYGYPPSYPAGYPPAGYAYAQPPGYSAGYAPATAQTPPTATYPGYGYGGVPASQAGYTPSTSSGRPERLIVSGCKHDTVGGIVRGEFNLQSDNHGKPVYKKNGQVNGLDVMLYFWDDRDGPDFCGWWFGPKVGGDQVWAYHSEKAPTPPLSGWKVPYDGPVDNTFILQPASGYPKQQPPGYPPPYGQPAPGMPQQHAQHNSPTVHGRLFDLPAPFWLRCQEMLFDTTPEVKHRHDLLAVTTSRSITGELPLTADELALEGLAGKWEEVKEIRKRMLKTGKLLVWEEPKKDPVIRKLFGVMNHYFEVQPLWGEAEAGEEGEEEECKEEDDEVDPDRIDFYYRNFVPSDETLAGDADPDDKELYDMLSGALVAAPDTQVAAPDTQVTDASTVKAEVIDLEEETTPPPPHPPLRKLAVFGSDPRLARLEQLRPLTAKQEAAPTLDVETQPMDLSPVARDLAKQFQAVAADDSPDAKQFQAVAADESPDAKVDCPPEPSPCCDATATDAKTAAPENAAKDDLFHFSDPDLNRKAQFQANAALDSGSGGAMEETGGLGKVRGRPKGKGKAATQPKAESEQPKPKPKGK</sequence>
<evidence type="ECO:0000313" key="3">
    <source>
        <dbReference type="Proteomes" id="UP000186817"/>
    </source>
</evidence>
<feature type="compositionally biased region" description="Low complexity" evidence="1">
    <location>
        <begin position="76"/>
        <end position="87"/>
    </location>
</feature>
<reference evidence="2 3" key="1">
    <citation type="submission" date="2016-02" db="EMBL/GenBank/DDBJ databases">
        <title>Genome analysis of coral dinoflagellate symbionts highlights evolutionary adaptations to a symbiotic lifestyle.</title>
        <authorList>
            <person name="Aranda M."/>
            <person name="Li Y."/>
            <person name="Liew Y.J."/>
            <person name="Baumgarten S."/>
            <person name="Simakov O."/>
            <person name="Wilson M."/>
            <person name="Piel J."/>
            <person name="Ashoor H."/>
            <person name="Bougouffa S."/>
            <person name="Bajic V.B."/>
            <person name="Ryu T."/>
            <person name="Ravasi T."/>
            <person name="Bayer T."/>
            <person name="Micklem G."/>
            <person name="Kim H."/>
            <person name="Bhak J."/>
            <person name="Lajeunesse T.C."/>
            <person name="Voolstra C.R."/>
        </authorList>
    </citation>
    <scope>NUCLEOTIDE SEQUENCE [LARGE SCALE GENOMIC DNA]</scope>
    <source>
        <strain evidence="2 3">CCMP2467</strain>
    </source>
</reference>
<feature type="compositionally biased region" description="Polar residues" evidence="1">
    <location>
        <begin position="1"/>
        <end position="10"/>
    </location>
</feature>
<dbReference type="Proteomes" id="UP000186817">
    <property type="component" value="Unassembled WGS sequence"/>
</dbReference>
<dbReference type="EMBL" id="LSRX01001539">
    <property type="protein sequence ID" value="OLP78968.1"/>
    <property type="molecule type" value="Genomic_DNA"/>
</dbReference>
<feature type="compositionally biased region" description="Low complexity" evidence="1">
    <location>
        <begin position="641"/>
        <end position="651"/>
    </location>
</feature>
<feature type="compositionally biased region" description="Low complexity" evidence="1">
    <location>
        <begin position="30"/>
        <end position="39"/>
    </location>
</feature>
<organism evidence="2 3">
    <name type="scientific">Symbiodinium microadriaticum</name>
    <name type="common">Dinoflagellate</name>
    <name type="synonym">Zooxanthella microadriatica</name>
    <dbReference type="NCBI Taxonomy" id="2951"/>
    <lineage>
        <taxon>Eukaryota</taxon>
        <taxon>Sar</taxon>
        <taxon>Alveolata</taxon>
        <taxon>Dinophyceae</taxon>
        <taxon>Suessiales</taxon>
        <taxon>Symbiodiniaceae</taxon>
        <taxon>Symbiodinium</taxon>
    </lineage>
</organism>
<feature type="region of interest" description="Disordered" evidence="1">
    <location>
        <begin position="1"/>
        <end position="118"/>
    </location>
</feature>
<feature type="region of interest" description="Disordered" evidence="1">
    <location>
        <begin position="310"/>
        <end position="344"/>
    </location>
</feature>
<feature type="compositionally biased region" description="Pro residues" evidence="1">
    <location>
        <begin position="318"/>
        <end position="333"/>
    </location>
</feature>
<feature type="region of interest" description="Disordered" evidence="1">
    <location>
        <begin position="677"/>
        <end position="725"/>
    </location>
</feature>
<proteinExistence type="predicted"/>
<accession>A0A1Q9C7S6</accession>
<feature type="region of interest" description="Disordered" evidence="1">
    <location>
        <begin position="607"/>
        <end position="664"/>
    </location>
</feature>
<name>A0A1Q9C7S6_SYMMI</name>
<protein>
    <submittedName>
        <fullName evidence="2">Uncharacterized protein</fullName>
    </submittedName>
</protein>
<dbReference type="OrthoDB" id="446754at2759"/>